<evidence type="ECO:0000313" key="3">
    <source>
        <dbReference type="Proteomes" id="UP000325081"/>
    </source>
</evidence>
<dbReference type="Proteomes" id="UP000325081">
    <property type="component" value="Unassembled WGS sequence"/>
</dbReference>
<keyword evidence="1" id="KW-1133">Transmembrane helix</keyword>
<accession>A0A5A7PMF3</accession>
<feature type="transmembrane region" description="Helical" evidence="1">
    <location>
        <begin position="25"/>
        <end position="48"/>
    </location>
</feature>
<sequence length="147" mass="17164">MWHGSCGGRDSWSSSTLVPETISQLFTIIHLYLLICKQISTCLLIFLYPDANQVCQKEKAKDIAMDHNNQSNIVFYAKYRYDYIFECFSQMVLHCHHFQPIRLLLEMILVHLECYSKGPDAGVECLIQSFFSLNYQKQIKLLSYPKI</sequence>
<protein>
    <submittedName>
        <fullName evidence="2">Antibiotic biosynthesis monooxygenase</fullName>
    </submittedName>
</protein>
<dbReference type="EMBL" id="BKCP01004827">
    <property type="protein sequence ID" value="GER33944.1"/>
    <property type="molecule type" value="Genomic_DNA"/>
</dbReference>
<organism evidence="2 3">
    <name type="scientific">Striga asiatica</name>
    <name type="common">Asiatic witchweed</name>
    <name type="synonym">Buchnera asiatica</name>
    <dbReference type="NCBI Taxonomy" id="4170"/>
    <lineage>
        <taxon>Eukaryota</taxon>
        <taxon>Viridiplantae</taxon>
        <taxon>Streptophyta</taxon>
        <taxon>Embryophyta</taxon>
        <taxon>Tracheophyta</taxon>
        <taxon>Spermatophyta</taxon>
        <taxon>Magnoliopsida</taxon>
        <taxon>eudicotyledons</taxon>
        <taxon>Gunneridae</taxon>
        <taxon>Pentapetalae</taxon>
        <taxon>asterids</taxon>
        <taxon>lamiids</taxon>
        <taxon>Lamiales</taxon>
        <taxon>Orobanchaceae</taxon>
        <taxon>Buchnereae</taxon>
        <taxon>Striga</taxon>
    </lineage>
</organism>
<keyword evidence="3" id="KW-1185">Reference proteome</keyword>
<reference evidence="3" key="1">
    <citation type="journal article" date="2019" name="Curr. Biol.">
        <title>Genome Sequence of Striga asiatica Provides Insight into the Evolution of Plant Parasitism.</title>
        <authorList>
            <person name="Yoshida S."/>
            <person name="Kim S."/>
            <person name="Wafula E.K."/>
            <person name="Tanskanen J."/>
            <person name="Kim Y.M."/>
            <person name="Honaas L."/>
            <person name="Yang Z."/>
            <person name="Spallek T."/>
            <person name="Conn C.E."/>
            <person name="Ichihashi Y."/>
            <person name="Cheong K."/>
            <person name="Cui S."/>
            <person name="Der J.P."/>
            <person name="Gundlach H."/>
            <person name="Jiao Y."/>
            <person name="Hori C."/>
            <person name="Ishida J.K."/>
            <person name="Kasahara H."/>
            <person name="Kiba T."/>
            <person name="Kim M.S."/>
            <person name="Koo N."/>
            <person name="Laohavisit A."/>
            <person name="Lee Y.H."/>
            <person name="Lumba S."/>
            <person name="McCourt P."/>
            <person name="Mortimer J.C."/>
            <person name="Mutuku J.M."/>
            <person name="Nomura T."/>
            <person name="Sasaki-Sekimoto Y."/>
            <person name="Seto Y."/>
            <person name="Wang Y."/>
            <person name="Wakatake T."/>
            <person name="Sakakibara H."/>
            <person name="Demura T."/>
            <person name="Yamaguchi S."/>
            <person name="Yoneyama K."/>
            <person name="Manabe R.I."/>
            <person name="Nelson D.C."/>
            <person name="Schulman A.H."/>
            <person name="Timko M.P."/>
            <person name="dePamphilis C.W."/>
            <person name="Choi D."/>
            <person name="Shirasu K."/>
        </authorList>
    </citation>
    <scope>NUCLEOTIDE SEQUENCE [LARGE SCALE GENOMIC DNA]</scope>
    <source>
        <strain evidence="3">cv. UVA1</strain>
    </source>
</reference>
<evidence type="ECO:0000256" key="1">
    <source>
        <dbReference type="SAM" id="Phobius"/>
    </source>
</evidence>
<keyword evidence="2" id="KW-0503">Monooxygenase</keyword>
<keyword evidence="1" id="KW-0472">Membrane</keyword>
<comment type="caution">
    <text evidence="2">The sequence shown here is derived from an EMBL/GenBank/DDBJ whole genome shotgun (WGS) entry which is preliminary data.</text>
</comment>
<name>A0A5A7PMF3_STRAF</name>
<dbReference type="GO" id="GO:0004497">
    <property type="term" value="F:monooxygenase activity"/>
    <property type="evidence" value="ECO:0007669"/>
    <property type="project" value="UniProtKB-KW"/>
</dbReference>
<keyword evidence="1" id="KW-0812">Transmembrane</keyword>
<evidence type="ECO:0000313" key="2">
    <source>
        <dbReference type="EMBL" id="GER33944.1"/>
    </source>
</evidence>
<dbReference type="AlphaFoldDB" id="A0A5A7PMF3"/>
<keyword evidence="2" id="KW-0560">Oxidoreductase</keyword>
<gene>
    <name evidence="2" type="ORF">STAS_10114</name>
</gene>
<proteinExistence type="predicted"/>